<dbReference type="PANTHER" id="PTHR38006:SF1">
    <property type="entry name" value="MEIOSIS-SPECIFIC KINETOCHORE PROTEIN"/>
    <property type="match status" value="1"/>
</dbReference>
<dbReference type="Proteomes" id="UP001190640">
    <property type="component" value="Chromosome 4"/>
</dbReference>
<accession>A0AA97J7G1</accession>
<organism evidence="1 2">
    <name type="scientific">Eublepharis macularius</name>
    <name type="common">Leopard gecko</name>
    <name type="synonym">Cyrtodactylus macularius</name>
    <dbReference type="NCBI Taxonomy" id="481883"/>
    <lineage>
        <taxon>Eukaryota</taxon>
        <taxon>Metazoa</taxon>
        <taxon>Chordata</taxon>
        <taxon>Craniata</taxon>
        <taxon>Vertebrata</taxon>
        <taxon>Euteleostomi</taxon>
        <taxon>Lepidosauria</taxon>
        <taxon>Squamata</taxon>
        <taxon>Bifurcata</taxon>
        <taxon>Gekkota</taxon>
        <taxon>Eublepharidae</taxon>
        <taxon>Eublepharinae</taxon>
        <taxon>Eublepharis</taxon>
    </lineage>
</organism>
<protein>
    <submittedName>
        <fullName evidence="2">Meiosis-specific kinetochore protein</fullName>
    </submittedName>
</protein>
<keyword evidence="1" id="KW-1185">Reference proteome</keyword>
<dbReference type="KEGG" id="emc:129327596"/>
<evidence type="ECO:0000313" key="1">
    <source>
        <dbReference type="Proteomes" id="UP001190640"/>
    </source>
</evidence>
<dbReference type="AlphaFoldDB" id="A0AA97J7G1"/>
<dbReference type="GO" id="GO:0045143">
    <property type="term" value="P:homologous chromosome segregation"/>
    <property type="evidence" value="ECO:0007669"/>
    <property type="project" value="TreeGrafter"/>
</dbReference>
<name>A0AA97J7G1_EUBMA</name>
<dbReference type="GO" id="GO:0000776">
    <property type="term" value="C:kinetochore"/>
    <property type="evidence" value="ECO:0007669"/>
    <property type="project" value="InterPro"/>
</dbReference>
<dbReference type="GO" id="GO:0007060">
    <property type="term" value="P:male meiosis chromosome segregation"/>
    <property type="evidence" value="ECO:0007669"/>
    <property type="project" value="TreeGrafter"/>
</dbReference>
<dbReference type="CTD" id="728637"/>
<reference evidence="2" key="1">
    <citation type="submission" date="2025-08" db="UniProtKB">
        <authorList>
            <consortium name="RefSeq"/>
        </authorList>
    </citation>
    <scope>IDENTIFICATION</scope>
    <source>
        <tissue evidence="2">Blood</tissue>
    </source>
</reference>
<dbReference type="GO" id="GO:0016321">
    <property type="term" value="P:female meiosis chromosome segregation"/>
    <property type="evidence" value="ECO:0007669"/>
    <property type="project" value="TreeGrafter"/>
</dbReference>
<dbReference type="RefSeq" id="XP_054832326.1">
    <property type="nucleotide sequence ID" value="XM_054976351.1"/>
</dbReference>
<sequence>MDWIKLRTYSEKRKARKSVHCASPVPGMVVPAIVSSRRNAPGQCLDLLSKHRRQPCARSHIGNVSAKTLPAIQETSTVDCFSAEQSVEPNYNENRGKEVNENIIETGSNTLQDSLHLNSGSRESLENSEASSGMTLPTGVSYFLLECLDSRIDTNIESSDGTNSYSSPETFRDENDLEETCTSLKGYLGCKNSTLLDTSKANNIDKITPLPNFSKIFENTLQGQDERIPR</sequence>
<evidence type="ECO:0000313" key="2">
    <source>
        <dbReference type="RefSeq" id="XP_054832326.1"/>
    </source>
</evidence>
<gene>
    <name evidence="2" type="primary">MEIKIN</name>
</gene>
<proteinExistence type="predicted"/>
<dbReference type="InterPro" id="IPR034545">
    <property type="entry name" value="Meikin"/>
</dbReference>
<dbReference type="GO" id="GO:0051754">
    <property type="term" value="P:meiotic sister chromatid cohesion, centromeric"/>
    <property type="evidence" value="ECO:0007669"/>
    <property type="project" value="InterPro"/>
</dbReference>
<dbReference type="GeneID" id="129327596"/>
<dbReference type="PANTHER" id="PTHR38006">
    <property type="entry name" value="MEIOSIS-SPECIFIC KINETOCHORE PROTEIN"/>
    <property type="match status" value="1"/>
</dbReference>
<dbReference type="GO" id="GO:0010789">
    <property type="term" value="P:meiotic sister chromatid cohesion involved in meiosis I"/>
    <property type="evidence" value="ECO:0007669"/>
    <property type="project" value="TreeGrafter"/>
</dbReference>